<reference evidence="5" key="1">
    <citation type="submission" date="2023-07" db="EMBL/GenBank/DDBJ databases">
        <title>Bifidobacterium aquikefiriaerophilum sp. nov. and Bifidobacterium eccum sp. nov., isolated from water kefir.</title>
        <authorList>
            <person name="Breselge S."/>
            <person name="Bellassi P."/>
            <person name="Barcenilla C."/>
            <person name="Alvarez-Ordonez A."/>
            <person name="Morelli L."/>
            <person name="Cotter P.D."/>
        </authorList>
    </citation>
    <scope>NUCLEOTIDE SEQUENCE</scope>
    <source>
        <strain evidence="7">WK012_4_13</strain>
        <strain evidence="6">WK013_4_14</strain>
        <strain evidence="5">WK048_4_13</strain>
    </source>
</reference>
<dbReference type="FunFam" id="3.40.605.10:FF:000012">
    <property type="entry name" value="NAD-dependent succinate-semialdehyde dehydrogenase"/>
    <property type="match status" value="1"/>
</dbReference>
<dbReference type="Pfam" id="PF00171">
    <property type="entry name" value="Aldedh"/>
    <property type="match status" value="1"/>
</dbReference>
<dbReference type="SUPFAM" id="SSF53720">
    <property type="entry name" value="ALDH-like"/>
    <property type="match status" value="1"/>
</dbReference>
<proteinExistence type="inferred from homology"/>
<dbReference type="EMBL" id="CP129682">
    <property type="protein sequence ID" value="XDS48777.1"/>
    <property type="molecule type" value="Genomic_DNA"/>
</dbReference>
<accession>A0AB39UBW1</accession>
<feature type="domain" description="Aldehyde dehydrogenase" evidence="4">
    <location>
        <begin position="5"/>
        <end position="446"/>
    </location>
</feature>
<name>A0AB39UBW1_9BIFI</name>
<dbReference type="KEGG" id="bfk:QN062_06220"/>
<dbReference type="Gene3D" id="3.40.309.10">
    <property type="entry name" value="Aldehyde Dehydrogenase, Chain A, domain 2"/>
    <property type="match status" value="1"/>
</dbReference>
<dbReference type="Gene3D" id="3.40.605.10">
    <property type="entry name" value="Aldehyde Dehydrogenase, Chain A, domain 1"/>
    <property type="match status" value="1"/>
</dbReference>
<dbReference type="GO" id="GO:0004777">
    <property type="term" value="F:succinate-semialdehyde dehydrogenase (NAD+) activity"/>
    <property type="evidence" value="ECO:0007669"/>
    <property type="project" value="TreeGrafter"/>
</dbReference>
<keyword evidence="2" id="KW-0521">NADP</keyword>
<dbReference type="InterPro" id="IPR015590">
    <property type="entry name" value="Aldehyde_DH_dom"/>
</dbReference>
<gene>
    <name evidence="7" type="ORF">QN062_06220</name>
    <name evidence="6" type="ORF">QN216_00415</name>
    <name evidence="5" type="ORF">QN217_10030</name>
</gene>
<dbReference type="GO" id="GO:0004030">
    <property type="term" value="F:aldehyde dehydrogenase [NAD(P)+] activity"/>
    <property type="evidence" value="ECO:0007669"/>
    <property type="project" value="InterPro"/>
</dbReference>
<evidence type="ECO:0000313" key="6">
    <source>
        <dbReference type="EMBL" id="XDS48777.1"/>
    </source>
</evidence>
<dbReference type="PROSITE" id="PS00070">
    <property type="entry name" value="ALDEHYDE_DEHYDR_CYS"/>
    <property type="match status" value="1"/>
</dbReference>
<dbReference type="EMBL" id="CP129675">
    <property type="protein sequence ID" value="XDS46442.1"/>
    <property type="molecule type" value="Genomic_DNA"/>
</dbReference>
<evidence type="ECO:0000256" key="2">
    <source>
        <dbReference type="ARBA" id="ARBA00022857"/>
    </source>
</evidence>
<dbReference type="InterPro" id="IPR016160">
    <property type="entry name" value="Ald_DH_CS_CYS"/>
</dbReference>
<dbReference type="RefSeq" id="WP_369340976.1">
    <property type="nucleotide sequence ID" value="NZ_CP129675.1"/>
</dbReference>
<evidence type="ECO:0000256" key="3">
    <source>
        <dbReference type="ARBA" id="ARBA00023002"/>
    </source>
</evidence>
<dbReference type="InterPro" id="IPR016162">
    <property type="entry name" value="Ald_DH_N"/>
</dbReference>
<evidence type="ECO:0000313" key="5">
    <source>
        <dbReference type="EMBL" id="XDS46442.1"/>
    </source>
</evidence>
<organism evidence="5">
    <name type="scientific">Bifidobacterium fermentum</name>
    <dbReference type="NCBI Taxonomy" id="3059035"/>
    <lineage>
        <taxon>Bacteria</taxon>
        <taxon>Bacillati</taxon>
        <taxon>Actinomycetota</taxon>
        <taxon>Actinomycetes</taxon>
        <taxon>Bifidobacteriales</taxon>
        <taxon>Bifidobacteriaceae</taxon>
        <taxon>Bifidobacterium</taxon>
    </lineage>
</organism>
<dbReference type="AlphaFoldDB" id="A0AB39UBW1"/>
<dbReference type="InterPro" id="IPR044148">
    <property type="entry name" value="ALDH_GabD1-like"/>
</dbReference>
<sequence>MVKTQQPYAVTNPATGEVERTYPNATDEQIHASLEAAQKAFQTWGKVSASEERAGLLSRLADLYLKHAESLAAIITHEMGKSHDEALGEVEFSADIYRYYAEHGIELLKDEPVARVSGGSATMRKSPIGVLLGIQPWNYPYYQVARFAAPNLMLGNTIILKHAELCPQSAAMMEQLFLEAGFPEGAYTNVYASFEQVSDIIADNRVRGVSLTGSERAGKRIAEQAGENLKKVVCELGGNDPFILLSTDDLDAAVEAAVGARFENSGQICNGAKRFIVIDGLYEEFLDAFKSSASRLELAPLCSLQAAQRLSRQVHAALEAGATLEMGSPDNDGAYFQATVLTDIPEGASARYEEFFGPVAQFYRVSSEEEAVALANDTPYGLGSYLFTTDKEQADRVADRIDAGMVYINESGADSAEIPFGGVKNSGFGREMGAPGIREFVNLKLVTTHQE</sequence>
<dbReference type="CDD" id="cd07100">
    <property type="entry name" value="ALDH_SSADH1_GabD1"/>
    <property type="match status" value="1"/>
</dbReference>
<comment type="similarity">
    <text evidence="1">Belongs to the aldehyde dehydrogenase family.</text>
</comment>
<protein>
    <submittedName>
        <fullName evidence="5">NAD-dependent succinate-semialdehyde dehydrogenase</fullName>
    </submittedName>
</protein>
<dbReference type="InterPro" id="IPR047110">
    <property type="entry name" value="GABD/Sad-like"/>
</dbReference>
<dbReference type="EMBL" id="CP129683">
    <property type="protein sequence ID" value="XDS50004.1"/>
    <property type="molecule type" value="Genomic_DNA"/>
</dbReference>
<dbReference type="PANTHER" id="PTHR43217:SF2">
    <property type="entry name" value="SUCCINATE-SEMIALDEHYDE DEHYDROGENASE [NADP(+)]"/>
    <property type="match status" value="1"/>
</dbReference>
<dbReference type="PANTHER" id="PTHR43217">
    <property type="entry name" value="SUCCINATE SEMIALDEHYDE DEHYDROGENASE [NAD(P)+] SAD"/>
    <property type="match status" value="1"/>
</dbReference>
<evidence type="ECO:0000313" key="7">
    <source>
        <dbReference type="EMBL" id="XDS50004.1"/>
    </source>
</evidence>
<evidence type="ECO:0000256" key="1">
    <source>
        <dbReference type="ARBA" id="ARBA00009986"/>
    </source>
</evidence>
<dbReference type="InterPro" id="IPR016161">
    <property type="entry name" value="Ald_DH/histidinol_DH"/>
</dbReference>
<evidence type="ECO:0000259" key="4">
    <source>
        <dbReference type="Pfam" id="PF00171"/>
    </source>
</evidence>
<keyword evidence="3" id="KW-0560">Oxidoreductase</keyword>
<dbReference type="InterPro" id="IPR016163">
    <property type="entry name" value="Ald_DH_C"/>
</dbReference>